<proteinExistence type="predicted"/>
<keyword evidence="2" id="KW-1185">Reference proteome</keyword>
<evidence type="ECO:0000313" key="2">
    <source>
        <dbReference type="Proteomes" id="UP001595803"/>
    </source>
</evidence>
<dbReference type="RefSeq" id="WP_322472214.1">
    <property type="nucleotide sequence ID" value="NZ_JBHRZG010000024.1"/>
</dbReference>
<comment type="caution">
    <text evidence="1">The sequence shown here is derived from an EMBL/GenBank/DDBJ whole genome shotgun (WGS) entry which is preliminary data.</text>
</comment>
<protein>
    <submittedName>
        <fullName evidence="1">Uncharacterized protein</fullName>
    </submittedName>
</protein>
<name>A0ABV7ZBN4_9DEIO</name>
<reference evidence="2" key="1">
    <citation type="journal article" date="2019" name="Int. J. Syst. Evol. Microbiol.">
        <title>The Global Catalogue of Microorganisms (GCM) 10K type strain sequencing project: providing services to taxonomists for standard genome sequencing and annotation.</title>
        <authorList>
            <consortium name="The Broad Institute Genomics Platform"/>
            <consortium name="The Broad Institute Genome Sequencing Center for Infectious Disease"/>
            <person name="Wu L."/>
            <person name="Ma J."/>
        </authorList>
    </citation>
    <scope>NUCLEOTIDE SEQUENCE [LARGE SCALE GENOMIC DNA]</scope>
    <source>
        <strain evidence="2">CCTCC AB 2017081</strain>
    </source>
</reference>
<dbReference type="EMBL" id="JBHRZG010000024">
    <property type="protein sequence ID" value="MFC3834801.1"/>
    <property type="molecule type" value="Genomic_DNA"/>
</dbReference>
<accession>A0ABV7ZBN4</accession>
<evidence type="ECO:0000313" key="1">
    <source>
        <dbReference type="EMBL" id="MFC3834801.1"/>
    </source>
</evidence>
<gene>
    <name evidence="1" type="ORF">ACFOSB_18235</name>
</gene>
<dbReference type="Proteomes" id="UP001595803">
    <property type="component" value="Unassembled WGS sequence"/>
</dbReference>
<organism evidence="1 2">
    <name type="scientific">Deinococcus rufus</name>
    <dbReference type="NCBI Taxonomy" id="2136097"/>
    <lineage>
        <taxon>Bacteria</taxon>
        <taxon>Thermotogati</taxon>
        <taxon>Deinococcota</taxon>
        <taxon>Deinococci</taxon>
        <taxon>Deinococcales</taxon>
        <taxon>Deinococcaceae</taxon>
        <taxon>Deinococcus</taxon>
    </lineage>
</organism>
<sequence>MAAIQNVRLIVSDWDGTYRHDRYLEHADPPLRMNVPASGFEAGRTGWGGCLELTWQAMWATLDVQERDIVELEAMYAAYSGVWFREFAGVVVKSGNSQAPGHSNFKAVGLKKRLTEVRCDLVTLPEQDAGLSLRAVVTAATTGGDLGSAILDDPSVLPELGVIVAAFSPYGRKVSDVLDYLCAQAGATWDVDALRRVFVHLTADPPVLQLTEGTQVVPTFEDTDSEALVTGVWFGLGSRPDGTPEVEAVTAPEAAALGVAVKDVPLDPSVPAWQLAPVTGETFTNTSTEAEFIYEILSDQGAQDGGALFTLIDAAQPGTVLFRVPAHRRVDLWAQWLGMTSTVLMDVATDDGSVLEQVTRTTLDGRVTLREAYAPPRIRGDRALTYTFHLSPGAQLILYEFRPERPDTDLLTRLAAFHYVLPHRDPAVITVDGILVEGSSVIGPVTPRPMLSLMREDGSTYENTVESITTHLKLVGGVRTILRAGQREGAEARAARWLGQLALMDATQDAVRARSGA</sequence>